<keyword evidence="5" id="KW-0560">Oxidoreductase</keyword>
<keyword evidence="3 8" id="KW-0349">Heme</keyword>
<comment type="cofactor">
    <cofactor evidence="1 8">
        <name>heme</name>
        <dbReference type="ChEBI" id="CHEBI:30413"/>
    </cofactor>
</comment>
<dbReference type="PANTHER" id="PTHR47944">
    <property type="entry name" value="CYTOCHROME P450 98A9"/>
    <property type="match status" value="1"/>
</dbReference>
<dbReference type="FunFam" id="1.10.630.10:FF:000126">
    <property type="entry name" value="Predicted protein"/>
    <property type="match status" value="1"/>
</dbReference>
<organism evidence="10 11">
    <name type="scientific">Cannabis sativa</name>
    <name type="common">Hemp</name>
    <name type="synonym">Marijuana</name>
    <dbReference type="NCBI Taxonomy" id="3483"/>
    <lineage>
        <taxon>Eukaryota</taxon>
        <taxon>Viridiplantae</taxon>
        <taxon>Streptophyta</taxon>
        <taxon>Embryophyta</taxon>
        <taxon>Tracheophyta</taxon>
        <taxon>Spermatophyta</taxon>
        <taxon>Magnoliopsida</taxon>
        <taxon>eudicotyledons</taxon>
        <taxon>Gunneridae</taxon>
        <taxon>Pentapetalae</taxon>
        <taxon>rosids</taxon>
        <taxon>fabids</taxon>
        <taxon>Rosales</taxon>
        <taxon>Cannabaceae</taxon>
        <taxon>Cannabis</taxon>
    </lineage>
</organism>
<dbReference type="Gene3D" id="1.10.630.10">
    <property type="entry name" value="Cytochrome P450"/>
    <property type="match status" value="4"/>
</dbReference>
<keyword evidence="9" id="KW-0472">Membrane</keyword>
<dbReference type="InterPro" id="IPR002401">
    <property type="entry name" value="Cyt_P450_E_grp-I"/>
</dbReference>
<keyword evidence="7" id="KW-0503">Monooxygenase</keyword>
<feature type="binding site" description="axial binding residue" evidence="8">
    <location>
        <position position="598"/>
    </location>
    <ligand>
        <name>heme</name>
        <dbReference type="ChEBI" id="CHEBI:30413"/>
    </ligand>
    <ligandPart>
        <name>Fe</name>
        <dbReference type="ChEBI" id="CHEBI:18248"/>
    </ligandPart>
</feature>
<reference evidence="10 11" key="1">
    <citation type="journal article" date="2020" name="bioRxiv">
        <title>Sequence and annotation of 42 cannabis genomes reveals extensive copy number variation in cannabinoid synthesis and pathogen resistance genes.</title>
        <authorList>
            <person name="Mckernan K.J."/>
            <person name="Helbert Y."/>
            <person name="Kane L.T."/>
            <person name="Ebling H."/>
            <person name="Zhang L."/>
            <person name="Liu B."/>
            <person name="Eaton Z."/>
            <person name="Mclaughlin S."/>
            <person name="Kingan S."/>
            <person name="Baybayan P."/>
            <person name="Concepcion G."/>
            <person name="Jordan M."/>
            <person name="Riva A."/>
            <person name="Barbazuk W."/>
            <person name="Harkins T."/>
        </authorList>
    </citation>
    <scope>NUCLEOTIDE SEQUENCE [LARGE SCALE GENOMIC DNA]</scope>
    <source>
        <strain evidence="11">cv. Jamaican Lion 4</strain>
        <tissue evidence="10">Leaf</tissue>
    </source>
</reference>
<dbReference type="InterPro" id="IPR001128">
    <property type="entry name" value="Cyt_P450"/>
</dbReference>
<accession>A0A7J6I8D1</accession>
<evidence type="ECO:0000256" key="8">
    <source>
        <dbReference type="PIRSR" id="PIRSR602401-1"/>
    </source>
</evidence>
<name>A0A7J6I8D1_CANSA</name>
<dbReference type="FunFam" id="1.10.630.10:FF:000037">
    <property type="entry name" value="Cytochrome P450 9"/>
    <property type="match status" value="1"/>
</dbReference>
<evidence type="ECO:0000313" key="10">
    <source>
        <dbReference type="EMBL" id="KAF4403425.1"/>
    </source>
</evidence>
<evidence type="ECO:0000256" key="1">
    <source>
        <dbReference type="ARBA" id="ARBA00001971"/>
    </source>
</evidence>
<comment type="similarity">
    <text evidence="2">Belongs to the cytochrome P450 family.</text>
</comment>
<dbReference type="GO" id="GO:0019756">
    <property type="term" value="P:cyanogenic glycoside biosynthetic process"/>
    <property type="evidence" value="ECO:0007669"/>
    <property type="project" value="UniProtKB-ARBA"/>
</dbReference>
<dbReference type="PRINTS" id="PR00463">
    <property type="entry name" value="EP450I"/>
</dbReference>
<dbReference type="GO" id="GO:0005506">
    <property type="term" value="F:iron ion binding"/>
    <property type="evidence" value="ECO:0007669"/>
    <property type="project" value="InterPro"/>
</dbReference>
<dbReference type="GO" id="GO:0004497">
    <property type="term" value="F:monooxygenase activity"/>
    <property type="evidence" value="ECO:0007669"/>
    <property type="project" value="UniProtKB-KW"/>
</dbReference>
<evidence type="ECO:0000256" key="2">
    <source>
        <dbReference type="ARBA" id="ARBA00010617"/>
    </source>
</evidence>
<keyword evidence="11" id="KW-1185">Reference proteome</keyword>
<sequence length="1210" mass="136284">MSHMSLLQTALVADYFIPKGSNVLLSRLGLGRNPTVWDQPLRFNPDRHLHEKRCDLSETDLRFISFTTGRRGCIGGELGTNMTVMLLGRLLQGFKWTIPEGMESIDLSTEESSMFKYNISIFMEGSNHEASLLVMIFFMLLLVISVIKYLFHKIMDEKPHSSNAAVLVPLPPGPSPWPILGCIPEMLRNRPTYKWIHTLMKELDTDIACIRLGTSTHVISVTSPEIAREFLKKHDKVFASRPLTGVTRLISRDYKETAFAPWSDQWKKMRRVLVSNVLNRSTLAWLLPKRTQEADNLVRFVYNHSSAKGEGEVVNVRIAAQQYIGGVMRKMMFGKRYFGEGKEDGGPGREEEEHVEAVIVMLLHIYAFSVSDFLPWLRWLDLDGHQRIVGKAVKVMKKLHDPIIKDRIREWREGDPSISRRTPNDLLDVLVSLKDSDGTPLLSDDEIRAQIMDLFLAAIDNPYNATEWALSEMLNQPEMLEKATKEIDRVVGNKTTLLQESHIPQLPYLIACLREALRLHPVTPFNVPHVSIADCTVAGYFIPKGSSVLLGRFGLGHNPNVWDQPLRFNPDRHLPEKRRDLSETELRFISFTTGRRGCVGVELGTNMAAMLLGRLLQGFTWTIPSGMESIDLSSGEGNSMFKAKPLYAHATPRLNPSLYLSLSPTSALGRFATTFKVSPGSMILVSVGGTHSFLGYDGSCVSSNRCGELFLTVVVDNPYSAAEWALSEMLNQPEILEKARTEIDSVVGNNTTLLQESHIPQLPYIIACAREALRLHPVTAFNVPHVSTSGCTVVGYFIPKGSNVLLSRFGLGRNPTVWDQPLRFNPDRHLDEKHCDLGETDLRFISFTTGRRGCIGVELGTNMTVMLLGRLLQGFTWKIPHGMEKIDLSTEEGNSMFKAKPLCAHAVPRLNPSLYLSLGSRIGWEFKSRVDFKLRSRSWVPEPDLESGWWWAWSEHGALGLDFSATQAVGTCYRVDQDSLATMIADNSSQEILLVYMEETTSIVMMIFFMSLLVISVIKYLLLKLMNNNIMPNNSCSSSALAPLPPGPSPWPILECIPEMLRNTSTYQWTHTLMKELDTDIACIRLGTTTHVISVTSPEIAREFLKKHDMVFASRPLTGVTRLISHDYKTIIFAPWGEQWKKMRRVLVSNVFNRSTVAWLLRKRNEEANNLVRFVYNHSSAKSGGVVNVRSAAQQYIENGEHNVLDENNK</sequence>
<evidence type="ECO:0000256" key="3">
    <source>
        <dbReference type="ARBA" id="ARBA00022617"/>
    </source>
</evidence>
<dbReference type="GO" id="GO:0020037">
    <property type="term" value="F:heme binding"/>
    <property type="evidence" value="ECO:0007669"/>
    <property type="project" value="InterPro"/>
</dbReference>
<evidence type="ECO:0000256" key="4">
    <source>
        <dbReference type="ARBA" id="ARBA00022723"/>
    </source>
</evidence>
<evidence type="ECO:0000256" key="9">
    <source>
        <dbReference type="SAM" id="Phobius"/>
    </source>
</evidence>
<evidence type="ECO:0000313" key="11">
    <source>
        <dbReference type="Proteomes" id="UP000583929"/>
    </source>
</evidence>
<evidence type="ECO:0000256" key="5">
    <source>
        <dbReference type="ARBA" id="ARBA00023002"/>
    </source>
</evidence>
<dbReference type="Proteomes" id="UP000583929">
    <property type="component" value="Unassembled WGS sequence"/>
</dbReference>
<evidence type="ECO:0008006" key="12">
    <source>
        <dbReference type="Google" id="ProtNLM"/>
    </source>
</evidence>
<dbReference type="InterPro" id="IPR036396">
    <property type="entry name" value="Cyt_P450_sf"/>
</dbReference>
<keyword evidence="9" id="KW-1133">Transmembrane helix</keyword>
<gene>
    <name evidence="10" type="ORF">G4B88_008071</name>
</gene>
<keyword evidence="4 8" id="KW-0479">Metal-binding</keyword>
<comment type="caution">
    <text evidence="10">The sequence shown here is derived from an EMBL/GenBank/DDBJ whole genome shotgun (WGS) entry which is preliminary data.</text>
</comment>
<dbReference type="GO" id="GO:0016705">
    <property type="term" value="F:oxidoreductase activity, acting on paired donors, with incorporation or reduction of molecular oxygen"/>
    <property type="evidence" value="ECO:0007669"/>
    <property type="project" value="InterPro"/>
</dbReference>
<dbReference type="SUPFAM" id="SSF48264">
    <property type="entry name" value="Cytochrome P450"/>
    <property type="match status" value="4"/>
</dbReference>
<dbReference type="EMBL" id="JAATIQ010000004">
    <property type="protein sequence ID" value="KAF4403425.1"/>
    <property type="molecule type" value="Genomic_DNA"/>
</dbReference>
<dbReference type="AlphaFoldDB" id="A0A7J6I8D1"/>
<protein>
    <recommendedName>
        <fullName evidence="12">Cytochrome P450</fullName>
    </recommendedName>
</protein>
<proteinExistence type="inferred from homology"/>
<dbReference type="Pfam" id="PF00067">
    <property type="entry name" value="p450"/>
    <property type="match status" value="4"/>
</dbReference>
<evidence type="ECO:0000256" key="6">
    <source>
        <dbReference type="ARBA" id="ARBA00023004"/>
    </source>
</evidence>
<feature type="transmembrane region" description="Helical" evidence="9">
    <location>
        <begin position="1003"/>
        <end position="1022"/>
    </location>
</feature>
<evidence type="ECO:0000256" key="7">
    <source>
        <dbReference type="ARBA" id="ARBA00023033"/>
    </source>
</evidence>
<keyword evidence="6 8" id="KW-0408">Iron</keyword>
<keyword evidence="9" id="KW-0812">Transmembrane</keyword>
<feature type="transmembrane region" description="Helical" evidence="9">
    <location>
        <begin position="130"/>
        <end position="151"/>
    </location>
</feature>
<dbReference type="PANTHER" id="PTHR47944:SF19">
    <property type="entry name" value="CYTOCHROME P450 77A4"/>
    <property type="match status" value="1"/>
</dbReference>